<evidence type="ECO:0000256" key="12">
    <source>
        <dbReference type="SAM" id="MobiDB-lite"/>
    </source>
</evidence>
<feature type="domain" description="Cadherin" evidence="14">
    <location>
        <begin position="1065"/>
        <end position="1172"/>
    </location>
</feature>
<reference evidence="15 16" key="1">
    <citation type="submission" date="2023-10" db="EMBL/GenBank/DDBJ databases">
        <title>Genomes of two closely related lineages of the louse Polyplax serrata with different host specificities.</title>
        <authorList>
            <person name="Martinu J."/>
            <person name="Tarabai H."/>
            <person name="Stefka J."/>
            <person name="Hypsa V."/>
        </authorList>
    </citation>
    <scope>NUCLEOTIDE SEQUENCE [LARGE SCALE GENOMIC DNA]</scope>
    <source>
        <strain evidence="15">HR10_N</strain>
    </source>
</reference>
<dbReference type="FunFam" id="2.60.40.60:FF:000098">
    <property type="entry name" value="cadherin-23 isoform X1"/>
    <property type="match status" value="1"/>
</dbReference>
<dbReference type="EMBL" id="JAWJWE010000001">
    <property type="protein sequence ID" value="KAK6645107.1"/>
    <property type="molecule type" value="Genomic_DNA"/>
</dbReference>
<dbReference type="SMART" id="SM00112">
    <property type="entry name" value="CA"/>
    <property type="match status" value="13"/>
</dbReference>
<dbReference type="SUPFAM" id="SSF49313">
    <property type="entry name" value="Cadherin-like"/>
    <property type="match status" value="14"/>
</dbReference>
<evidence type="ECO:0000313" key="16">
    <source>
        <dbReference type="Proteomes" id="UP001372834"/>
    </source>
</evidence>
<organism evidence="15 16">
    <name type="scientific">Polyplax serrata</name>
    <name type="common">Common mouse louse</name>
    <dbReference type="NCBI Taxonomy" id="468196"/>
    <lineage>
        <taxon>Eukaryota</taxon>
        <taxon>Metazoa</taxon>
        <taxon>Ecdysozoa</taxon>
        <taxon>Arthropoda</taxon>
        <taxon>Hexapoda</taxon>
        <taxon>Insecta</taxon>
        <taxon>Pterygota</taxon>
        <taxon>Neoptera</taxon>
        <taxon>Paraneoptera</taxon>
        <taxon>Psocodea</taxon>
        <taxon>Troctomorpha</taxon>
        <taxon>Phthiraptera</taxon>
        <taxon>Anoplura</taxon>
        <taxon>Polyplacidae</taxon>
        <taxon>Polyplax</taxon>
    </lineage>
</organism>
<keyword evidence="6 11" id="KW-0106">Calcium</keyword>
<feature type="region of interest" description="Disordered" evidence="12">
    <location>
        <begin position="1825"/>
        <end position="1877"/>
    </location>
</feature>
<dbReference type="GO" id="GO:0008013">
    <property type="term" value="F:beta-catenin binding"/>
    <property type="evidence" value="ECO:0007669"/>
    <property type="project" value="TreeGrafter"/>
</dbReference>
<evidence type="ECO:0000256" key="9">
    <source>
        <dbReference type="ARBA" id="ARBA00023136"/>
    </source>
</evidence>
<feature type="domain" description="Cadherin" evidence="14">
    <location>
        <begin position="1173"/>
        <end position="1276"/>
    </location>
</feature>
<evidence type="ECO:0000256" key="4">
    <source>
        <dbReference type="ARBA" id="ARBA00022729"/>
    </source>
</evidence>
<dbReference type="FunFam" id="2.60.40.60:FF:000092">
    <property type="entry name" value="Protocadherin 8"/>
    <property type="match status" value="1"/>
</dbReference>
<feature type="domain" description="Cadherin" evidence="14">
    <location>
        <begin position="838"/>
        <end position="958"/>
    </location>
</feature>
<dbReference type="GO" id="GO:0016342">
    <property type="term" value="C:catenin complex"/>
    <property type="evidence" value="ECO:0007669"/>
    <property type="project" value="TreeGrafter"/>
</dbReference>
<feature type="domain" description="Cadherin" evidence="14">
    <location>
        <begin position="51"/>
        <end position="153"/>
    </location>
</feature>
<keyword evidence="9 13" id="KW-0472">Membrane</keyword>
<keyword evidence="2" id="KW-1003">Cell membrane</keyword>
<gene>
    <name evidence="15" type="ORF">RUM43_001383</name>
</gene>
<dbReference type="PROSITE" id="PS00232">
    <property type="entry name" value="CADHERIN_1"/>
    <property type="match status" value="6"/>
</dbReference>
<feature type="domain" description="Cadherin" evidence="14">
    <location>
        <begin position="1391"/>
        <end position="1509"/>
    </location>
</feature>
<dbReference type="Pfam" id="PF00028">
    <property type="entry name" value="Cadherin"/>
    <property type="match status" value="10"/>
</dbReference>
<comment type="function">
    <text evidence="10">Cadherins are calcium-dependent cell adhesion proteins. They preferentially interact with themselves in a homophilic manner in connecting cells.</text>
</comment>
<evidence type="ECO:0000256" key="7">
    <source>
        <dbReference type="ARBA" id="ARBA00022889"/>
    </source>
</evidence>
<dbReference type="GO" id="GO:0060429">
    <property type="term" value="P:epithelium development"/>
    <property type="evidence" value="ECO:0007669"/>
    <property type="project" value="UniProtKB-ARBA"/>
</dbReference>
<dbReference type="FunFam" id="2.60.40.60:FF:000020">
    <property type="entry name" value="Dachsous cadherin-related 1b"/>
    <property type="match status" value="3"/>
</dbReference>
<feature type="region of interest" description="Disordered" evidence="12">
    <location>
        <begin position="1891"/>
        <end position="1911"/>
    </location>
</feature>
<keyword evidence="8 13" id="KW-1133">Transmembrane helix</keyword>
<comment type="caution">
    <text evidence="15">The sequence shown here is derived from an EMBL/GenBank/DDBJ whole genome shotgun (WGS) entry which is preliminary data.</text>
</comment>
<dbReference type="PANTHER" id="PTHR24027:SF423">
    <property type="entry name" value="PROTOCADHERIN-16"/>
    <property type="match status" value="1"/>
</dbReference>
<keyword evidence="7" id="KW-0130">Cell adhesion</keyword>
<feature type="domain" description="Cadherin" evidence="14">
    <location>
        <begin position="1280"/>
        <end position="1390"/>
    </location>
</feature>
<accession>A0AAN8SEA6</accession>
<dbReference type="FunFam" id="2.60.40.60:FF:000168">
    <property type="entry name" value="Cadherin-related family member 2"/>
    <property type="match status" value="1"/>
</dbReference>
<dbReference type="InterPro" id="IPR015919">
    <property type="entry name" value="Cadherin-like_sf"/>
</dbReference>
<dbReference type="InterPro" id="IPR020894">
    <property type="entry name" value="Cadherin_CS"/>
</dbReference>
<dbReference type="FunFam" id="2.60.40.60:FF:000378">
    <property type="entry name" value="Cadherin-87A"/>
    <property type="match status" value="1"/>
</dbReference>
<evidence type="ECO:0000256" key="11">
    <source>
        <dbReference type="PROSITE-ProRule" id="PRU00043"/>
    </source>
</evidence>
<feature type="domain" description="Cadherin" evidence="14">
    <location>
        <begin position="154"/>
        <end position="266"/>
    </location>
</feature>
<dbReference type="GO" id="GO:0005509">
    <property type="term" value="F:calcium ion binding"/>
    <property type="evidence" value="ECO:0007669"/>
    <property type="project" value="UniProtKB-UniRule"/>
</dbReference>
<dbReference type="InterPro" id="IPR039808">
    <property type="entry name" value="Cadherin"/>
</dbReference>
<evidence type="ECO:0000256" key="2">
    <source>
        <dbReference type="ARBA" id="ARBA00022475"/>
    </source>
</evidence>
<evidence type="ECO:0000256" key="10">
    <source>
        <dbReference type="ARBA" id="ARBA00059331"/>
    </source>
</evidence>
<evidence type="ECO:0000259" key="14">
    <source>
        <dbReference type="PROSITE" id="PS50268"/>
    </source>
</evidence>
<dbReference type="GO" id="GO:0016477">
    <property type="term" value="P:cell migration"/>
    <property type="evidence" value="ECO:0007669"/>
    <property type="project" value="TreeGrafter"/>
</dbReference>
<evidence type="ECO:0000256" key="3">
    <source>
        <dbReference type="ARBA" id="ARBA00022692"/>
    </source>
</evidence>
<feature type="compositionally biased region" description="Polar residues" evidence="12">
    <location>
        <begin position="1830"/>
        <end position="1839"/>
    </location>
</feature>
<evidence type="ECO:0000256" key="5">
    <source>
        <dbReference type="ARBA" id="ARBA00022737"/>
    </source>
</evidence>
<feature type="domain" description="Cadherin" evidence="14">
    <location>
        <begin position="516"/>
        <end position="629"/>
    </location>
</feature>
<dbReference type="Gene3D" id="2.60.40.60">
    <property type="entry name" value="Cadherins"/>
    <property type="match status" value="14"/>
</dbReference>
<dbReference type="GO" id="GO:0007156">
    <property type="term" value="P:homophilic cell adhesion via plasma membrane adhesion molecules"/>
    <property type="evidence" value="ECO:0007669"/>
    <property type="project" value="InterPro"/>
</dbReference>
<dbReference type="GO" id="GO:0009653">
    <property type="term" value="P:anatomical structure morphogenesis"/>
    <property type="evidence" value="ECO:0007669"/>
    <property type="project" value="UniProtKB-ARBA"/>
</dbReference>
<feature type="domain" description="Cadherin" evidence="14">
    <location>
        <begin position="734"/>
        <end position="837"/>
    </location>
</feature>
<dbReference type="InterPro" id="IPR002126">
    <property type="entry name" value="Cadherin-like_dom"/>
</dbReference>
<dbReference type="GO" id="GO:0045296">
    <property type="term" value="F:cadherin binding"/>
    <property type="evidence" value="ECO:0007669"/>
    <property type="project" value="TreeGrafter"/>
</dbReference>
<evidence type="ECO:0000313" key="15">
    <source>
        <dbReference type="EMBL" id="KAK6645107.1"/>
    </source>
</evidence>
<evidence type="ECO:0000256" key="8">
    <source>
        <dbReference type="ARBA" id="ARBA00022989"/>
    </source>
</evidence>
<dbReference type="PROSITE" id="PS50268">
    <property type="entry name" value="CADHERIN_2"/>
    <property type="match status" value="14"/>
</dbReference>
<evidence type="ECO:0000256" key="13">
    <source>
        <dbReference type="SAM" id="Phobius"/>
    </source>
</evidence>
<keyword evidence="5" id="KW-0677">Repeat</keyword>
<dbReference type="FunFam" id="2.60.40.60:FF:000026">
    <property type="entry name" value="FAT atypical cadherin 1"/>
    <property type="match status" value="1"/>
</dbReference>
<feature type="domain" description="Cadherin" evidence="14">
    <location>
        <begin position="380"/>
        <end position="510"/>
    </location>
</feature>
<dbReference type="CDD" id="cd11304">
    <property type="entry name" value="Cadherin_repeat"/>
    <property type="match status" value="14"/>
</dbReference>
<keyword evidence="4" id="KW-0732">Signal</keyword>
<comment type="subcellular location">
    <subcellularLocation>
        <location evidence="1">Cell membrane</location>
        <topology evidence="1">Single-pass type I membrane protein</topology>
    </subcellularLocation>
</comment>
<feature type="domain" description="Cadherin" evidence="14">
    <location>
        <begin position="630"/>
        <end position="733"/>
    </location>
</feature>
<dbReference type="Proteomes" id="UP001372834">
    <property type="component" value="Unassembled WGS sequence"/>
</dbReference>
<protein>
    <recommendedName>
        <fullName evidence="14">Cadherin domain-containing protein</fullName>
    </recommendedName>
</protein>
<feature type="domain" description="Cadherin" evidence="14">
    <location>
        <begin position="965"/>
        <end position="1064"/>
    </location>
</feature>
<dbReference type="PRINTS" id="PR00205">
    <property type="entry name" value="CADHERIN"/>
</dbReference>
<feature type="compositionally biased region" description="Polar residues" evidence="12">
    <location>
        <begin position="1867"/>
        <end position="1877"/>
    </location>
</feature>
<name>A0AAN8SEA6_POLSC</name>
<sequence>MRTVPVTISVATFHLDGRHLAGTTGKTLGNLPGVTSNQPPSFTDDMNNHILKEDTPVGSIVYTLKGYDPENSSVVYGILGTDVLTVDPHSGEVKLVKPLDREVNDTLKLYVTLEDEVKTVHDENNNVNGNGNNVVRAEVTLIITDVNDNPPVFYDVPYDITVSEDTPVGTTIFQGIRVKDADLVGDPLEVFCQPPEKLPNLCSKFSVVATESSETNFKGIVVLQEPLDYSKRQFYQLVLVATDGKFNSTSVLEVKVADVQNTPPVFDSSFVGVVQENAEIGTLVLTVHARDGDTGNPRDIVYKLVTNPQDYFLLDGKTGELRTAKPLDKESLEDSTGVLTLKIRAHEVENGVILNDPSAVTTKQATITIKDINDEPPRFNEREYFVEIPENFQENTPLPRLNMSVTDPDVGNNSLFSLWLYDVSGVFAVEPTTASGSTSVSIRVANGTLDYENPNQRKFLILVGLMDRHKLNSELDEIYVVAEEVQAPKRASTATVTVSITDVNDNAPYFENVDPRTGSYMATVSETAPPGELVTSILAKDKDSGNFGVKGIVYHLEGNGHEKFSVNPKTGVVVVANCKDPGMPQCLDYETKSVYDLTYKATDDEGNGQSRQVSLRITLKDDNDNPPIFEHSQYRTVIDEGANKFQLTFNVVAHDADETSQIEYYIVTGNINKLFSLDPHSGEITVTDKNGLNMTGVPTNNIHLVVQATDGKYSSNASVFITVNDVNNNAPVFQEERYHADILEDSKRNTEVQSVVAHDADSGSNAEIKYRIQKGGFGDFHINEDTGVVYVSQKLDYDRHQNYTIEIIAFDAGVPQLTGTTTLLVEVINSNDKQPYFLPESQRTEVTESAPIGTIVHKLHAVDPDVAHEDDLRYEITVPILAIDSNGKTVKNTTEFEQFFKVDMHTGEVFVAKPLKRDIASSIRLTVVVTDASAPTLQQGRGTLTITIIDVNDHYPTFAKPWTVENPRYQIDLIEGQSEDTVVATFTAKDADSTIAFYDIKPESPFFKIDNSSGVVRLKKEVDYEREKKLNFTVWAYDSGVPQFSSSAEVIVNVVNVNDNDPVFSQSEYKASVLENSFIGTLITKVTATDADAESYGQVTYSLVGEHCNDFTLGHENGELRVANPAILDREDVKEITVEIVASDGAPAETRRAVSVPVHITIQDVNDNAPSFANKNYKATIVENIDLNPPAKIVQVYADDPDYGSNGTVIYSIVSGNVDDVFRIDVETGILYPKKTLHGQPRHFHLVVEGRDAGNLTDRATVDIDILNVNQNKPTFIMPASLNATVEVPENAGLADYLVMKVRANDADEGENGRITYHFKVNDTDVQETDEFFIHPDTGDLRTKIILDREVKSKYELLLVAKDHGSPTWFETLRLLTVLLVDTNDNDPEFESERYDFSVAENQPVGVSIGQVVAIDRDEGRHARIYYSIVSGNEDNSFTIDRTTGRILANVSFDREYQDQYHLFIRATNDPDYFHPKEDRKHRDILERDPSITNVRITILDDNDNPPKFEKAEYFAGIKSLAAVNEFIAKILADDPDLAENGTTQYYIAASNLYKSGSNKLSGSVIPSPFNISADGKIVTATYMAEYNQDRFILDIVAKEKAFPQREARAKVHVWVFEPNQLIRVILSRPPEEVHRERDEIIAELSNATQSLVVVDDVRYHVDIAKHVHRDWTDMYLHVVDNKTQNIVDVVEVLKVIDAKYDFLKDYYTGFAIENVVPALEEIREDKFDSALAALIALVIVLFVGCVTFVVVCCCLRNWVLTPIPNDDLKKKDTLIKKAILEELNTTENPLWIEQKLKLYEEQELTMQVFIDPDNNDALRRSSALDLPQGDNTYATIQHPNRRSSGRVNDDMGDYETLTGAHRRPSSNHSSIRGQSNSQQLYEASLGFQGSTFQVPLPPTPTGDEHRNHTSPELIAELL</sequence>
<evidence type="ECO:0000256" key="6">
    <source>
        <dbReference type="ARBA" id="ARBA00022837"/>
    </source>
</evidence>
<feature type="domain" description="Cadherin" evidence="14">
    <location>
        <begin position="266"/>
        <end position="379"/>
    </location>
</feature>
<feature type="domain" description="Cadherin" evidence="14">
    <location>
        <begin position="1510"/>
        <end position="1633"/>
    </location>
</feature>
<dbReference type="FunFam" id="2.60.40.60:FF:000266">
    <property type="entry name" value="Cadherin 23"/>
    <property type="match status" value="1"/>
</dbReference>
<dbReference type="PANTHER" id="PTHR24027">
    <property type="entry name" value="CADHERIN-23"/>
    <property type="match status" value="1"/>
</dbReference>
<evidence type="ECO:0000256" key="1">
    <source>
        <dbReference type="ARBA" id="ARBA00004251"/>
    </source>
</evidence>
<feature type="transmembrane region" description="Helical" evidence="13">
    <location>
        <begin position="1731"/>
        <end position="1756"/>
    </location>
</feature>
<keyword evidence="3 13" id="KW-0812">Transmembrane</keyword>
<proteinExistence type="predicted"/>